<feature type="domain" description="DUF7000" evidence="1">
    <location>
        <begin position="6"/>
        <end position="158"/>
    </location>
</feature>
<dbReference type="eggNOG" id="arCOG12320">
    <property type="taxonomic scope" value="Archaea"/>
</dbReference>
<dbReference type="EMBL" id="CP000559">
    <property type="protein sequence ID" value="ABN06978.1"/>
    <property type="molecule type" value="Genomic_DNA"/>
</dbReference>
<name>A2SRM2_METLZ</name>
<dbReference type="InterPro" id="IPR054269">
    <property type="entry name" value="DUF7000"/>
</dbReference>
<gene>
    <name evidence="2" type="ordered locus">Mlab_0807</name>
</gene>
<dbReference type="HOGENOM" id="CLU_136683_0_0_2"/>
<dbReference type="AlphaFoldDB" id="A2SRM2"/>
<dbReference type="OrthoDB" id="148021at2157"/>
<proteinExistence type="predicted"/>
<keyword evidence="3" id="KW-1185">Reference proteome</keyword>
<sequence length="167" mass="20096">MNFDKNLLMTYKKLVQTMELEKSYQEFLRLFRFLRIELEKEIPDYRFQGNIVENGMDYSYFQFTNDTLKKKGLKIAVTFVHRNFQFEVWLSGFNRKFQCRYYELLKDTKQPFFLTEDPKRSDYILRIPLDQSMDISDGGRVLLEIKEASLRLLAYIEGVEATQSDFD</sequence>
<organism evidence="2 3">
    <name type="scientific">Methanocorpusculum labreanum (strain ATCC 43576 / DSM 4855 / Z)</name>
    <dbReference type="NCBI Taxonomy" id="410358"/>
    <lineage>
        <taxon>Archaea</taxon>
        <taxon>Methanobacteriati</taxon>
        <taxon>Methanobacteriota</taxon>
        <taxon>Stenosarchaea group</taxon>
        <taxon>Methanomicrobia</taxon>
        <taxon>Methanomicrobiales</taxon>
        <taxon>Methanocorpusculaceae</taxon>
        <taxon>Methanocorpusculum</taxon>
    </lineage>
</organism>
<dbReference type="KEGG" id="mla:Mlab_0807"/>
<dbReference type="RefSeq" id="WP_011833179.1">
    <property type="nucleotide sequence ID" value="NC_008942.1"/>
</dbReference>
<evidence type="ECO:0000313" key="3">
    <source>
        <dbReference type="Proteomes" id="UP000000365"/>
    </source>
</evidence>
<protein>
    <recommendedName>
        <fullName evidence="1">DUF7000 domain-containing protein</fullName>
    </recommendedName>
</protein>
<reference evidence="2 3" key="1">
    <citation type="journal article" date="2009" name="Stand. Genomic Sci.">
        <title>Complete genome sequence of Methanocorpusculum labreanum type strain Z.</title>
        <authorList>
            <person name="Anderson I.J."/>
            <person name="Sieprawska-Lupa M."/>
            <person name="Goltsman E."/>
            <person name="Lapidus A."/>
            <person name="Copeland A."/>
            <person name="Glavina Del Rio T."/>
            <person name="Tice H."/>
            <person name="Dalin E."/>
            <person name="Barry K."/>
            <person name="Pitluck S."/>
            <person name="Hauser L."/>
            <person name="Land M."/>
            <person name="Lucas S."/>
            <person name="Richardson P."/>
            <person name="Whitman W.B."/>
            <person name="Kyrpides N.C."/>
        </authorList>
    </citation>
    <scope>NUCLEOTIDE SEQUENCE [LARGE SCALE GENOMIC DNA]</scope>
    <source>
        <strain evidence="3">ATCC 43576 / DSM 4855 / Z</strain>
    </source>
</reference>
<dbReference type="GeneID" id="4795071"/>
<evidence type="ECO:0000259" key="1">
    <source>
        <dbReference type="Pfam" id="PF22526"/>
    </source>
</evidence>
<evidence type="ECO:0000313" key="2">
    <source>
        <dbReference type="EMBL" id="ABN06978.1"/>
    </source>
</evidence>
<accession>A2SRM2</accession>
<dbReference type="Pfam" id="PF22526">
    <property type="entry name" value="DUF7000"/>
    <property type="match status" value="1"/>
</dbReference>
<dbReference type="Proteomes" id="UP000000365">
    <property type="component" value="Chromosome"/>
</dbReference>